<dbReference type="EMBL" id="JAVREM010000080">
    <property type="protein sequence ID" value="MDT0322966.1"/>
    <property type="molecule type" value="Genomic_DNA"/>
</dbReference>
<accession>A0ABU2LZG8</accession>
<feature type="transmembrane region" description="Helical" evidence="1">
    <location>
        <begin position="418"/>
        <end position="442"/>
    </location>
</feature>
<dbReference type="Proteomes" id="UP001183420">
    <property type="component" value="Unassembled WGS sequence"/>
</dbReference>
<evidence type="ECO:0000256" key="1">
    <source>
        <dbReference type="SAM" id="Phobius"/>
    </source>
</evidence>
<evidence type="ECO:0000313" key="2">
    <source>
        <dbReference type="EMBL" id="MDT0322966.1"/>
    </source>
</evidence>
<name>A0ABU2LZG8_9ACTN</name>
<feature type="transmembrane region" description="Helical" evidence="1">
    <location>
        <begin position="354"/>
        <end position="373"/>
    </location>
</feature>
<sequence>MLSYAELTPPERLLWDAFATGERVDLRTGDPASDDPAGGERWGEDRSVRAEVVRALVLGGAEARPGETPVVHLVGARITGRLKLVFAEACCVLRLERCWFELRPQLYAARLRATGFAGSHLPGLGANRITVEGGNLDLMHTRITAPGATLYDARLDGALLLQDAQLSNPGGVALDGARMEVGSGIVGDDGFRAEGEVRLPEAQLGEALILTGARLVSPGRAALTCRNLRARVLDLRAERVTGTVDLRHARVDVLHLPDADPPKAPTHVDGLVYGALEPHLPAARRLALPRHDPDGYRPQPYQQLAATYQSLGHDHEARAVRLAQQRHRRTTLRPAARAWGHLLDATVGYGYRPWLAGAWLALLTLLGAAAFAAGEPTAAKPDEAAPFNPLVYTLDLLIPIAGLGLRNAWHFTTPPLQGLAYALVGAGWLLTTALVAGVTRVLNRG</sequence>
<protein>
    <submittedName>
        <fullName evidence="2">Oxidoreductase</fullName>
    </submittedName>
</protein>
<keyword evidence="3" id="KW-1185">Reference proteome</keyword>
<organism evidence="2 3">
    <name type="scientific">Streptomyces millisiae</name>
    <dbReference type="NCBI Taxonomy" id="3075542"/>
    <lineage>
        <taxon>Bacteria</taxon>
        <taxon>Bacillati</taxon>
        <taxon>Actinomycetota</taxon>
        <taxon>Actinomycetes</taxon>
        <taxon>Kitasatosporales</taxon>
        <taxon>Streptomycetaceae</taxon>
        <taxon>Streptomyces</taxon>
    </lineage>
</organism>
<evidence type="ECO:0000313" key="3">
    <source>
        <dbReference type="Proteomes" id="UP001183420"/>
    </source>
</evidence>
<feature type="transmembrane region" description="Helical" evidence="1">
    <location>
        <begin position="385"/>
        <end position="406"/>
    </location>
</feature>
<proteinExistence type="predicted"/>
<reference evidence="3" key="1">
    <citation type="submission" date="2023-07" db="EMBL/GenBank/DDBJ databases">
        <title>30 novel species of actinomycetes from the DSMZ collection.</title>
        <authorList>
            <person name="Nouioui I."/>
        </authorList>
    </citation>
    <scope>NUCLEOTIDE SEQUENCE [LARGE SCALE GENOMIC DNA]</scope>
    <source>
        <strain evidence="3">DSM 44918</strain>
    </source>
</reference>
<keyword evidence="1" id="KW-0472">Membrane</keyword>
<keyword evidence="1" id="KW-0812">Transmembrane</keyword>
<dbReference type="RefSeq" id="WP_311603904.1">
    <property type="nucleotide sequence ID" value="NZ_JAVREM010000080.1"/>
</dbReference>
<gene>
    <name evidence="2" type="ORF">RNC47_32105</name>
</gene>
<comment type="caution">
    <text evidence="2">The sequence shown here is derived from an EMBL/GenBank/DDBJ whole genome shotgun (WGS) entry which is preliminary data.</text>
</comment>
<keyword evidence="1" id="KW-1133">Transmembrane helix</keyword>